<feature type="domain" description="DUF5641" evidence="1">
    <location>
        <begin position="158"/>
        <end position="206"/>
    </location>
</feature>
<proteinExistence type="predicted"/>
<gene>
    <name evidence="2" type="primary">AVEN_7415_1</name>
    <name evidence="2" type="ORF">TNCV_2194591</name>
</gene>
<dbReference type="EMBL" id="BMAU01021300">
    <property type="protein sequence ID" value="GFY10638.1"/>
    <property type="molecule type" value="Genomic_DNA"/>
</dbReference>
<comment type="caution">
    <text evidence="2">The sequence shown here is derived from an EMBL/GenBank/DDBJ whole genome shotgun (WGS) entry which is preliminary data.</text>
</comment>
<dbReference type="InterPro" id="IPR040676">
    <property type="entry name" value="DUF5641"/>
</dbReference>
<accession>A0A8X6SPI5</accession>
<dbReference type="PANTHER" id="PTHR47331">
    <property type="entry name" value="PHD-TYPE DOMAIN-CONTAINING PROTEIN"/>
    <property type="match status" value="1"/>
</dbReference>
<keyword evidence="3" id="KW-1185">Reference proteome</keyword>
<dbReference type="Pfam" id="PF18701">
    <property type="entry name" value="DUF5641"/>
    <property type="match status" value="1"/>
</dbReference>
<name>A0A8X6SPI5_TRICX</name>
<dbReference type="Proteomes" id="UP000887159">
    <property type="component" value="Unassembled WGS sequence"/>
</dbReference>
<evidence type="ECO:0000313" key="3">
    <source>
        <dbReference type="Proteomes" id="UP000887159"/>
    </source>
</evidence>
<evidence type="ECO:0000313" key="2">
    <source>
        <dbReference type="EMBL" id="GFY10638.1"/>
    </source>
</evidence>
<reference evidence="2" key="1">
    <citation type="submission" date="2020-08" db="EMBL/GenBank/DDBJ databases">
        <title>Multicomponent nature underlies the extraordinary mechanical properties of spider dragline silk.</title>
        <authorList>
            <person name="Kono N."/>
            <person name="Nakamura H."/>
            <person name="Mori M."/>
            <person name="Yoshida Y."/>
            <person name="Ohtoshi R."/>
            <person name="Malay A.D."/>
            <person name="Moran D.A.P."/>
            <person name="Tomita M."/>
            <person name="Numata K."/>
            <person name="Arakawa K."/>
        </authorList>
    </citation>
    <scope>NUCLEOTIDE SEQUENCE</scope>
</reference>
<organism evidence="2 3">
    <name type="scientific">Trichonephila clavipes</name>
    <name type="common">Golden silk orbweaver</name>
    <name type="synonym">Nephila clavipes</name>
    <dbReference type="NCBI Taxonomy" id="2585209"/>
    <lineage>
        <taxon>Eukaryota</taxon>
        <taxon>Metazoa</taxon>
        <taxon>Ecdysozoa</taxon>
        <taxon>Arthropoda</taxon>
        <taxon>Chelicerata</taxon>
        <taxon>Arachnida</taxon>
        <taxon>Araneae</taxon>
        <taxon>Araneomorphae</taxon>
        <taxon>Entelegynae</taxon>
        <taxon>Araneoidea</taxon>
        <taxon>Nephilidae</taxon>
        <taxon>Trichonephila</taxon>
    </lineage>
</organism>
<protein>
    <submittedName>
        <fullName evidence="2">Integrase catalytic domain-containing protein</fullName>
    </submittedName>
</protein>
<dbReference type="AlphaFoldDB" id="A0A8X6SPI5"/>
<sequence>MILTSRRRHFYLEGQSKHKVGACGVNNQASAVLAGNELPFVAFSLRESTKQPFVFEAVREIYRSIFGVARFKKVDRFRSEIQLSSSQRVKAMKSAVLNFEELVTLKKQIEACLNSRPLTPLSNDPQDLQPLTPGHFLIGAPMASFPEEVPSQPACLKKRWNLIQHLRSQFWRRWHLEYLNQLQQRTKWNKPRRNLKVNDMVLVKVGQSTTSAMEPRQSCSSISRRRWCCSSRGCQDPTRTIQTSYYEVLPTAN</sequence>
<evidence type="ECO:0000259" key="1">
    <source>
        <dbReference type="Pfam" id="PF18701"/>
    </source>
</evidence>